<evidence type="ECO:0000256" key="6">
    <source>
        <dbReference type="SAM" id="MobiDB-lite"/>
    </source>
</evidence>
<dbReference type="AlphaFoldDB" id="A0A0S4KP55"/>
<feature type="region of interest" description="Disordered" evidence="6">
    <location>
        <begin position="386"/>
        <end position="415"/>
    </location>
</feature>
<name>A0A0S4KP55_BODSA</name>
<dbReference type="SUPFAM" id="SSF52058">
    <property type="entry name" value="L domain-like"/>
    <property type="match status" value="1"/>
</dbReference>
<gene>
    <name evidence="9" type="ORF">BSAL_10695</name>
</gene>
<dbReference type="OrthoDB" id="8861968at2759"/>
<keyword evidence="3" id="KW-0677">Repeat</keyword>
<evidence type="ECO:0000256" key="1">
    <source>
        <dbReference type="ARBA" id="ARBA00004370"/>
    </source>
</evidence>
<organism evidence="9 10">
    <name type="scientific">Bodo saltans</name>
    <name type="common">Flagellated protozoan</name>
    <dbReference type="NCBI Taxonomy" id="75058"/>
    <lineage>
        <taxon>Eukaryota</taxon>
        <taxon>Discoba</taxon>
        <taxon>Euglenozoa</taxon>
        <taxon>Kinetoplastea</taxon>
        <taxon>Metakinetoplastina</taxon>
        <taxon>Eubodonida</taxon>
        <taxon>Bodonidae</taxon>
        <taxon>Bodo</taxon>
    </lineage>
</organism>
<dbReference type="GO" id="GO:0016020">
    <property type="term" value="C:membrane"/>
    <property type="evidence" value="ECO:0007669"/>
    <property type="project" value="UniProtKB-SubCell"/>
</dbReference>
<feature type="region of interest" description="Disordered" evidence="6">
    <location>
        <begin position="830"/>
        <end position="866"/>
    </location>
</feature>
<feature type="transmembrane region" description="Helical" evidence="7">
    <location>
        <begin position="791"/>
        <end position="813"/>
    </location>
</feature>
<dbReference type="FunFam" id="3.80.10.10:FF:000129">
    <property type="entry name" value="Leucine-rich repeat receptor-like kinase"/>
    <property type="match status" value="1"/>
</dbReference>
<keyword evidence="10" id="KW-1185">Reference proteome</keyword>
<dbReference type="InterPro" id="IPR053038">
    <property type="entry name" value="RLP_Defense"/>
</dbReference>
<feature type="transmembrane region" description="Helical" evidence="7">
    <location>
        <begin position="26"/>
        <end position="50"/>
    </location>
</feature>
<feature type="compositionally biased region" description="Pro residues" evidence="6">
    <location>
        <begin position="388"/>
        <end position="398"/>
    </location>
</feature>
<dbReference type="Pfam" id="PF08263">
    <property type="entry name" value="LRRNT_2"/>
    <property type="match status" value="1"/>
</dbReference>
<accession>A0A0S4KP55</accession>
<dbReference type="VEuPathDB" id="TriTrypDB:BSAL_10695"/>
<keyword evidence="2 7" id="KW-0812">Transmembrane</keyword>
<dbReference type="InterPro" id="IPR013210">
    <property type="entry name" value="LRR_N_plant-typ"/>
</dbReference>
<dbReference type="InterPro" id="IPR032675">
    <property type="entry name" value="LRR_dom_sf"/>
</dbReference>
<feature type="transmembrane region" description="Helical" evidence="7">
    <location>
        <begin position="760"/>
        <end position="779"/>
    </location>
</feature>
<keyword evidence="5 7" id="KW-0472">Membrane</keyword>
<dbReference type="Pfam" id="PF00560">
    <property type="entry name" value="LRR_1"/>
    <property type="match status" value="1"/>
</dbReference>
<dbReference type="InterPro" id="IPR001611">
    <property type="entry name" value="Leu-rich_rpt"/>
</dbReference>
<evidence type="ECO:0000256" key="3">
    <source>
        <dbReference type="ARBA" id="ARBA00022737"/>
    </source>
</evidence>
<reference evidence="10" key="1">
    <citation type="submission" date="2015-09" db="EMBL/GenBank/DDBJ databases">
        <authorList>
            <consortium name="Pathogen Informatics"/>
        </authorList>
    </citation>
    <scope>NUCLEOTIDE SEQUENCE [LARGE SCALE GENOMIC DNA]</scope>
    <source>
        <strain evidence="10">Lake Konstanz</strain>
    </source>
</reference>
<evidence type="ECO:0000256" key="5">
    <source>
        <dbReference type="ARBA" id="ARBA00023136"/>
    </source>
</evidence>
<evidence type="ECO:0000313" key="10">
    <source>
        <dbReference type="Proteomes" id="UP000051952"/>
    </source>
</evidence>
<dbReference type="Proteomes" id="UP000051952">
    <property type="component" value="Unassembled WGS sequence"/>
</dbReference>
<feature type="transmembrane region" description="Helical" evidence="7">
    <location>
        <begin position="611"/>
        <end position="628"/>
    </location>
</feature>
<feature type="domain" description="Leucine-rich repeat-containing N-terminal plant-type" evidence="8">
    <location>
        <begin position="51"/>
        <end position="90"/>
    </location>
</feature>
<protein>
    <submittedName>
        <fullName evidence="9">GP46-like surface antigen, putative</fullName>
    </submittedName>
</protein>
<dbReference type="Gene3D" id="3.80.10.10">
    <property type="entry name" value="Ribonuclease Inhibitor"/>
    <property type="match status" value="2"/>
</dbReference>
<proteinExistence type="predicted"/>
<comment type="subcellular location">
    <subcellularLocation>
        <location evidence="1">Membrane</location>
    </subcellularLocation>
</comment>
<feature type="transmembrane region" description="Helical" evidence="7">
    <location>
        <begin position="732"/>
        <end position="753"/>
    </location>
</feature>
<evidence type="ECO:0000313" key="9">
    <source>
        <dbReference type="EMBL" id="CUI14689.1"/>
    </source>
</evidence>
<feature type="transmembrane region" description="Helical" evidence="7">
    <location>
        <begin position="701"/>
        <end position="720"/>
    </location>
</feature>
<feature type="transmembrane region" description="Helical" evidence="7">
    <location>
        <begin position="581"/>
        <end position="605"/>
    </location>
</feature>
<sequence length="925" mass="100675">MIAQTDIEAGGLRHAYFEDKSDMIQLLLCLALVFAVCICFIASCGALSAVERSALVDLYFATNGAHWTLGWDVNNPNSDPCSSWSGVYCSSNSVYSISLYQNNLSGTLPDAIGNLTSMKSLTLPFNRISGTLPKAWSSLVNLQYLRLDNNLLTGTLPEEYALWQESILTFSARNNRFNGTLPVAYSSWRSLLYFLLEATDIRGTLPRAYMTWTSLVMFCVSNSQLTGSIPEEWAAMRQLRSLELYLNRLSGPIPSWIGNLKNVFVVNFASNNFSGVVPFEAWSKLRNVSGIVFQDNPLLSGVVPLSWNAIVAPFGTSVGPQNSVVSIVDICRTSICGPYLPALGFGYVCVPTASLSMFGLNGANGSMSASFEQFLAVWSTNVSVSCDRPPPLPTPPPTRTTNTATREYHPDGPNFVSRRTRTMAAAATSVSIGVAVQALIPGVAAVGGGSARGMQAALVVQQLRRLCTAARIETDFLELSNQGLSVSSNDKVDAYAEDVCCDSATSPTLLRVSIGKINSLLPGAAIGNFAIVAGFGIFRLFCHLLTELGQRSVSHKKTTAPPCVRHIIGSLAALFDSSHVALFWAPYCLLLTPTIGVAIPLLAALDSTPGTITLGVFVIFLWFVPWGVSIHRIVYRRGNVVWERTHHVYIKNKRTSLSTFEMLRRFLLQATEELLLSPPSNAAKLLRGFGPVFSGYRATRVWYFNVELTISVTTGILIGLSFTLRDVCAVNVIGWLLVAVGMIECLAACVFLPFSTPIDFLSLFVVCGFSVASQIISLVSDSDDGQAASQILGMLASFLQLGLTVFLSVEVVASSGGAKLFRSVSIREQEKQQQPTKAHKNNENCTETHGRRTLSDSCKDGRQRGTVPRKRTVAGLYVPHVFLNAAREPVWREPPENEVTRLKTRADSLLLLIDVICRSKQSVDR</sequence>
<dbReference type="PANTHER" id="PTHR48064">
    <property type="entry name" value="OS01G0750400 PROTEIN"/>
    <property type="match status" value="1"/>
</dbReference>
<feature type="transmembrane region" description="Helical" evidence="7">
    <location>
        <begin position="520"/>
        <end position="542"/>
    </location>
</feature>
<dbReference type="Pfam" id="PF13855">
    <property type="entry name" value="LRR_8"/>
    <property type="match status" value="1"/>
</dbReference>
<feature type="compositionally biased region" description="Basic and acidic residues" evidence="6">
    <location>
        <begin position="840"/>
        <end position="863"/>
    </location>
</feature>
<keyword evidence="4 7" id="KW-1133">Transmembrane helix</keyword>
<evidence type="ECO:0000256" key="4">
    <source>
        <dbReference type="ARBA" id="ARBA00022989"/>
    </source>
</evidence>
<dbReference type="PANTHER" id="PTHR48064:SF6">
    <property type="entry name" value="RECEPTOR-LIKE PROTEIN KINASE 2"/>
    <property type="match status" value="1"/>
</dbReference>
<evidence type="ECO:0000256" key="7">
    <source>
        <dbReference type="SAM" id="Phobius"/>
    </source>
</evidence>
<evidence type="ECO:0000256" key="2">
    <source>
        <dbReference type="ARBA" id="ARBA00022692"/>
    </source>
</evidence>
<evidence type="ECO:0000259" key="8">
    <source>
        <dbReference type="Pfam" id="PF08263"/>
    </source>
</evidence>
<dbReference type="EMBL" id="CYKH01001539">
    <property type="protein sequence ID" value="CUI14689.1"/>
    <property type="molecule type" value="Genomic_DNA"/>
</dbReference>